<dbReference type="AlphaFoldDB" id="A0A1F7I568"/>
<comment type="caution">
    <text evidence="1">The sequence shown here is derived from an EMBL/GenBank/DDBJ whole genome shotgun (WGS) entry which is preliminary data.</text>
</comment>
<evidence type="ECO:0008006" key="3">
    <source>
        <dbReference type="Google" id="ProtNLM"/>
    </source>
</evidence>
<reference evidence="1 2" key="1">
    <citation type="journal article" date="2016" name="Nat. Commun.">
        <title>Thousands of microbial genomes shed light on interconnected biogeochemical processes in an aquifer system.</title>
        <authorList>
            <person name="Anantharaman K."/>
            <person name="Brown C.T."/>
            <person name="Hug L.A."/>
            <person name="Sharon I."/>
            <person name="Castelle C.J."/>
            <person name="Probst A.J."/>
            <person name="Thomas B.C."/>
            <person name="Singh A."/>
            <person name="Wilkins M.J."/>
            <person name="Karaoz U."/>
            <person name="Brodie E.L."/>
            <person name="Williams K.H."/>
            <person name="Hubbard S.S."/>
            <person name="Banfield J.F."/>
        </authorList>
    </citation>
    <scope>NUCLEOTIDE SEQUENCE [LARGE SCALE GENOMIC DNA]</scope>
</reference>
<organism evidence="1 2">
    <name type="scientific">Candidatus Roizmanbacteria bacterium RIFCSPHIGHO2_12_FULL_41_11</name>
    <dbReference type="NCBI Taxonomy" id="1802052"/>
    <lineage>
        <taxon>Bacteria</taxon>
        <taxon>Candidatus Roizmaniibacteriota</taxon>
    </lineage>
</organism>
<dbReference type="EMBL" id="MGAC01000009">
    <property type="protein sequence ID" value="OGK38527.1"/>
    <property type="molecule type" value="Genomic_DNA"/>
</dbReference>
<protein>
    <recommendedName>
        <fullName evidence="3">PsbP C-terminal domain-containing protein</fullName>
    </recommendedName>
</protein>
<accession>A0A1F7I568</accession>
<proteinExistence type="predicted"/>
<dbReference type="Proteomes" id="UP000176803">
    <property type="component" value="Unassembled WGS sequence"/>
</dbReference>
<evidence type="ECO:0000313" key="2">
    <source>
        <dbReference type="Proteomes" id="UP000176803"/>
    </source>
</evidence>
<sequence>MTKKKLLILLLLILIAVAVSGYYYLNKQDSAIISGLSDRAKEYYFNRRNNNDWFWNGIYFDQLKRADIAPTKPLSQSVTRKCFQVFIPFPVASMMENGECGIVVSTNVIQSKVVILFQKQEINTFDDISHVAMRRLDKKEYIETKQHINNREYIVFKHDIFTYEKIAFSLNDGGYISISLVAPTNRNLDPQFLQILNSFQLTM</sequence>
<gene>
    <name evidence="1" type="ORF">A3F03_03675</name>
</gene>
<evidence type="ECO:0000313" key="1">
    <source>
        <dbReference type="EMBL" id="OGK38527.1"/>
    </source>
</evidence>
<name>A0A1F7I568_9BACT</name>